<evidence type="ECO:0000313" key="11">
    <source>
        <dbReference type="EMBL" id="ERL63744.1"/>
    </source>
</evidence>
<dbReference type="EMBL" id="KI271615">
    <property type="protein sequence ID" value="ERL63744.1"/>
    <property type="molecule type" value="Genomic_DNA"/>
</dbReference>
<dbReference type="eggNOG" id="COG1455">
    <property type="taxonomic scope" value="Bacteria"/>
</dbReference>
<dbReference type="Pfam" id="PF02378">
    <property type="entry name" value="PTS_EIIC"/>
    <property type="match status" value="1"/>
</dbReference>
<dbReference type="PROSITE" id="PS51105">
    <property type="entry name" value="PTS_EIIC_TYPE_3"/>
    <property type="match status" value="1"/>
</dbReference>
<dbReference type="InterPro" id="IPR003352">
    <property type="entry name" value="PTS_EIIC"/>
</dbReference>
<dbReference type="InterPro" id="IPR004501">
    <property type="entry name" value="PTS_EIIC_3"/>
</dbReference>
<accession>U4THU6</accession>
<dbReference type="PIRSF" id="PIRSF006351">
    <property type="entry name" value="PTS_EIIC-Cellobiose"/>
    <property type="match status" value="1"/>
</dbReference>
<dbReference type="InterPro" id="IPR004796">
    <property type="entry name" value="PTS_IIC_cello"/>
</dbReference>
<dbReference type="RefSeq" id="WP_022530961.1">
    <property type="nucleotide sequence ID" value="NZ_KI271615.1"/>
</dbReference>
<keyword evidence="12" id="KW-1185">Reference proteome</keyword>
<keyword evidence="5 9" id="KW-0812">Transmembrane</keyword>
<comment type="subcellular location">
    <subcellularLocation>
        <location evidence="1">Cell membrane</location>
        <topology evidence="1">Multi-pass membrane protein</topology>
    </subcellularLocation>
</comment>
<dbReference type="AlphaFoldDB" id="U4THU6"/>
<feature type="transmembrane region" description="Helical" evidence="9">
    <location>
        <begin position="225"/>
        <end position="249"/>
    </location>
</feature>
<reference evidence="12" key="1">
    <citation type="journal article" date="2013" name="Genome Announc.">
        <title>Whole-Genome Sequencing of Lactobacillus shenzhenensis Strain LY-73T.</title>
        <authorList>
            <person name="Lin Z."/>
            <person name="Liu Z."/>
            <person name="Yang R."/>
            <person name="Zou Y."/>
            <person name="Wan D."/>
            <person name="Chen J."/>
            <person name="Guo M."/>
            <person name="Zhao J."/>
            <person name="Fang C."/>
            <person name="Yang R."/>
            <person name="Liu F."/>
        </authorList>
    </citation>
    <scope>NUCLEOTIDE SEQUENCE [LARGE SCALE GENOMIC DNA]</scope>
    <source>
        <strain evidence="12">LY-73</strain>
    </source>
</reference>
<sequence length="475" mass="52031">MLSPLENWLVGRYMRIQAAIRQKKLYIAVTHTLGSLLPFVVIGSLLQAVSRSVFMANGFFYNIYHFADWWPGARSVGTVMNSLSDITINFSMFIAAFLFAKYLARLYQLNDGIVGWVALLAAMILQVNFLTGLNRLNIAGSLSNNGGGVHNLFIGLLVGLMATQGYRFFSWVAGHWQHRAITWEEETFVTRGLHAIFPAGMVLAASVGLSFLIGLSGQDGFAGLVLYAIALPRWAFSHAIVTIMAITLWNNILNVVGLSGPLSPFSQLTVDSQQSTDNLSAALKAGSLSNIPHPVTFHTIYDVYGSMGGNGMMLVLVVAIIFLSRQPDRRRVAWWSLFPTLMNFNDIGLVGFPVLFNPIYIVPYLLAPLVSMFVGWTAIRLGWTPPVVYSTFNTAPGFLTAFLGTNGSWAALVTSVVAFAAGLLVYIPFIHIDNLVWLQTLAGTLPAQQREEAKLSGQEVLPARARAAVKKTESY</sequence>
<keyword evidence="6 9" id="KW-1133">Transmembrane helix</keyword>
<dbReference type="PANTHER" id="PTHR33989:SF4">
    <property type="entry name" value="PTS SYSTEM N,N'-DIACETYLCHITOBIOSE-SPECIFIC EIIC COMPONENT"/>
    <property type="match status" value="1"/>
</dbReference>
<dbReference type="GO" id="GO:0008982">
    <property type="term" value="F:protein-N(PI)-phosphohistidine-sugar phosphotransferase activity"/>
    <property type="evidence" value="ECO:0007669"/>
    <property type="project" value="UniProtKB-UniRule"/>
</dbReference>
<evidence type="ECO:0000256" key="2">
    <source>
        <dbReference type="ARBA" id="ARBA00022448"/>
    </source>
</evidence>
<feature type="transmembrane region" description="Helical" evidence="9">
    <location>
        <begin position="193"/>
        <end position="213"/>
    </location>
</feature>
<dbReference type="InterPro" id="IPR051088">
    <property type="entry name" value="PTS_Sugar-EIIC/EIIB"/>
</dbReference>
<proteinExistence type="predicted"/>
<evidence type="ECO:0000256" key="5">
    <source>
        <dbReference type="ARBA" id="ARBA00022692"/>
    </source>
</evidence>
<evidence type="ECO:0000256" key="9">
    <source>
        <dbReference type="SAM" id="Phobius"/>
    </source>
</evidence>
<dbReference type="STRING" id="1231336.L248_2213"/>
<feature type="transmembrane region" description="Helical" evidence="9">
    <location>
        <begin position="152"/>
        <end position="173"/>
    </location>
</feature>
<feature type="transmembrane region" description="Helical" evidence="9">
    <location>
        <begin position="82"/>
        <end position="100"/>
    </location>
</feature>
<feature type="transmembrane region" description="Helical" evidence="9">
    <location>
        <begin position="303"/>
        <end position="323"/>
    </location>
</feature>
<feature type="transmembrane region" description="Helical" evidence="9">
    <location>
        <begin position="25"/>
        <end position="46"/>
    </location>
</feature>
<evidence type="ECO:0000256" key="1">
    <source>
        <dbReference type="ARBA" id="ARBA00004651"/>
    </source>
</evidence>
<evidence type="ECO:0000256" key="4">
    <source>
        <dbReference type="ARBA" id="ARBA00022597"/>
    </source>
</evidence>
<dbReference type="PANTHER" id="PTHR33989">
    <property type="match status" value="1"/>
</dbReference>
<gene>
    <name evidence="11" type="ORF">L248_2213</name>
</gene>
<dbReference type="GO" id="GO:0009401">
    <property type="term" value="P:phosphoenolpyruvate-dependent sugar phosphotransferase system"/>
    <property type="evidence" value="ECO:0007669"/>
    <property type="project" value="InterPro"/>
</dbReference>
<evidence type="ECO:0000256" key="7">
    <source>
        <dbReference type="ARBA" id="ARBA00023136"/>
    </source>
</evidence>
<dbReference type="HOGENOM" id="CLU_029688_5_0_9"/>
<keyword evidence="3 8" id="KW-1003">Cell membrane</keyword>
<feature type="transmembrane region" description="Helical" evidence="9">
    <location>
        <begin position="409"/>
        <end position="429"/>
    </location>
</feature>
<feature type="transmembrane region" description="Helical" evidence="9">
    <location>
        <begin position="335"/>
        <end position="355"/>
    </location>
</feature>
<name>U4THU6_9LACO</name>
<comment type="function">
    <text evidence="8">The phosphoenolpyruvate-dependent sugar phosphotransferase system (PTS), a major carbohydrate active -transport system, catalyzes the phosphorylation of incoming sugar substrates concomitant with their translocation across the cell membrane.</text>
</comment>
<feature type="domain" description="PTS EIIC type-3" evidence="10">
    <location>
        <begin position="9"/>
        <end position="429"/>
    </location>
</feature>
<keyword evidence="2 8" id="KW-0813">Transport</keyword>
<protein>
    <recommendedName>
        <fullName evidence="8">Permease IIC component</fullName>
    </recommendedName>
</protein>
<keyword evidence="4 8" id="KW-0762">Sugar transport</keyword>
<evidence type="ECO:0000259" key="10">
    <source>
        <dbReference type="PROSITE" id="PS51105"/>
    </source>
</evidence>
<evidence type="ECO:0000256" key="3">
    <source>
        <dbReference type="ARBA" id="ARBA00022475"/>
    </source>
</evidence>
<evidence type="ECO:0000256" key="8">
    <source>
        <dbReference type="PIRNR" id="PIRNR006351"/>
    </source>
</evidence>
<evidence type="ECO:0000256" key="6">
    <source>
        <dbReference type="ARBA" id="ARBA00022989"/>
    </source>
</evidence>
<dbReference type="Proteomes" id="UP000030647">
    <property type="component" value="Unassembled WGS sequence"/>
</dbReference>
<dbReference type="GO" id="GO:0005886">
    <property type="term" value="C:plasma membrane"/>
    <property type="evidence" value="ECO:0007669"/>
    <property type="project" value="UniProtKB-SubCell"/>
</dbReference>
<organism evidence="11 12">
    <name type="scientific">Schleiferilactobacillus shenzhenensis LY-73</name>
    <dbReference type="NCBI Taxonomy" id="1231336"/>
    <lineage>
        <taxon>Bacteria</taxon>
        <taxon>Bacillati</taxon>
        <taxon>Bacillota</taxon>
        <taxon>Bacilli</taxon>
        <taxon>Lactobacillales</taxon>
        <taxon>Lactobacillaceae</taxon>
        <taxon>Schleiferilactobacillus</taxon>
    </lineage>
</organism>
<evidence type="ECO:0000313" key="12">
    <source>
        <dbReference type="Proteomes" id="UP000030647"/>
    </source>
</evidence>
<feature type="transmembrane region" description="Helical" evidence="9">
    <location>
        <begin position="361"/>
        <end position="379"/>
    </location>
</feature>
<dbReference type="OrthoDB" id="1651152at2"/>
<keyword evidence="7 8" id="KW-0472">Membrane</keyword>
<feature type="transmembrane region" description="Helical" evidence="9">
    <location>
        <begin position="112"/>
        <end position="131"/>
    </location>
</feature>